<keyword evidence="3" id="KW-1185">Reference proteome</keyword>
<organism evidence="2 3">
    <name type="scientific">Clostridium homopropionicum DSM 5847</name>
    <dbReference type="NCBI Taxonomy" id="1121318"/>
    <lineage>
        <taxon>Bacteria</taxon>
        <taxon>Bacillati</taxon>
        <taxon>Bacillota</taxon>
        <taxon>Clostridia</taxon>
        <taxon>Eubacteriales</taxon>
        <taxon>Clostridiaceae</taxon>
        <taxon>Clostridium</taxon>
    </lineage>
</organism>
<proteinExistence type="predicted"/>
<dbReference type="EMBL" id="LHUR01000046">
    <property type="protein sequence ID" value="KOA18138.1"/>
    <property type="molecule type" value="Genomic_DNA"/>
</dbReference>
<evidence type="ECO:0000259" key="1">
    <source>
        <dbReference type="Pfam" id="PF12652"/>
    </source>
</evidence>
<evidence type="ECO:0000313" key="2">
    <source>
        <dbReference type="EMBL" id="KOA18138.1"/>
    </source>
</evidence>
<protein>
    <submittedName>
        <fullName evidence="2">CotJB protein</fullName>
    </submittedName>
</protein>
<accession>A0A0L6Z5P1</accession>
<comment type="caution">
    <text evidence="2">The sequence shown here is derived from an EMBL/GenBank/DDBJ whole genome shotgun (WGS) entry which is preliminary data.</text>
</comment>
<dbReference type="InterPro" id="IPR024207">
    <property type="entry name" value="CotJB_dom"/>
</dbReference>
<dbReference type="InterPro" id="IPR016571">
    <property type="entry name" value="Spore_coat_assembly_CotJB"/>
</dbReference>
<reference evidence="3" key="1">
    <citation type="submission" date="2015-08" db="EMBL/GenBank/DDBJ databases">
        <title>Genome sequence of the strict anaerobe Clostridium homopropionicum LuHBu1 (DSM 5847T).</title>
        <authorList>
            <person name="Poehlein A."/>
            <person name="Beck M."/>
            <person name="Schiel-Bengelsdorf B."/>
            <person name="Bengelsdorf F.R."/>
            <person name="Daniel R."/>
            <person name="Duerre P."/>
        </authorList>
    </citation>
    <scope>NUCLEOTIDE SEQUENCE [LARGE SCALE GENOMIC DNA]</scope>
    <source>
        <strain evidence="3">DSM 5847</strain>
    </source>
</reference>
<evidence type="ECO:0000313" key="3">
    <source>
        <dbReference type="Proteomes" id="UP000037043"/>
    </source>
</evidence>
<dbReference type="PATRIC" id="fig|1121318.3.peg.3512"/>
<sequence length="91" mass="10932">MDKMYENKSSREDLLKKIQELEFAAVDLNLYLDNNPRNIKAVEDYNRISEELMKLKKLYEMEYGVLTNFGYSQSKCPWSWVEDPWPWESGE</sequence>
<dbReference type="Proteomes" id="UP000037043">
    <property type="component" value="Unassembled WGS sequence"/>
</dbReference>
<dbReference type="PIRSF" id="PIRSF010606">
    <property type="entry name" value="Spore_coat_CotJB"/>
    <property type="match status" value="1"/>
</dbReference>
<dbReference type="AlphaFoldDB" id="A0A0L6Z5P1"/>
<dbReference type="STRING" id="36844.SAMN04488501_12811"/>
<gene>
    <name evidence="2" type="ORF">CLHOM_35130</name>
</gene>
<dbReference type="RefSeq" id="WP_052222946.1">
    <property type="nucleotide sequence ID" value="NZ_LHUR01000046.1"/>
</dbReference>
<name>A0A0L6Z5P1_9CLOT</name>
<feature type="domain" description="Protein CotJB" evidence="1">
    <location>
        <begin position="13"/>
        <end position="88"/>
    </location>
</feature>
<dbReference type="Pfam" id="PF12652">
    <property type="entry name" value="CotJB"/>
    <property type="match status" value="1"/>
</dbReference>